<dbReference type="InterPro" id="IPR051636">
    <property type="entry name" value="Plant_LTP/defense-related"/>
</dbReference>
<dbReference type="AlphaFoldDB" id="A0A164WGD0"/>
<dbReference type="Pfam" id="PF14547">
    <property type="entry name" value="Hydrophob_seed"/>
    <property type="match status" value="1"/>
</dbReference>
<reference evidence="1" key="2">
    <citation type="submission" date="2022-03" db="EMBL/GenBank/DDBJ databases">
        <title>Draft title - Genomic analysis of global carrot germplasm unveils the trajectory of domestication and the origin of high carotenoid orange carrot.</title>
        <authorList>
            <person name="Iorizzo M."/>
            <person name="Ellison S."/>
            <person name="Senalik D."/>
            <person name="Macko-Podgorni A."/>
            <person name="Grzebelus D."/>
            <person name="Bostan H."/>
            <person name="Rolling W."/>
            <person name="Curaba J."/>
            <person name="Simon P."/>
        </authorList>
    </citation>
    <scope>NUCLEOTIDE SEQUENCE</scope>
    <source>
        <tissue evidence="1">Leaf</tissue>
    </source>
</reference>
<sequence length="163" mass="16972">MDSTKLTALLLISMLVISIANPVLDCGNCEKTSAHHKPAKIHPPKFVKPPITLPPLVKPAKGKPGKLCPSTPSSPSSTVCPIDVLKLGECVDVLGGLVHVGLGNPIADKCCPLIAGLVELEAAVCLCNALKLKLLNLNLYVPIALQLLITCGKPPPSGYTCSL</sequence>
<gene>
    <name evidence="1" type="ORF">DCAR_0625450</name>
</gene>
<dbReference type="CDD" id="cd01958">
    <property type="entry name" value="HPS_like"/>
    <property type="match status" value="1"/>
</dbReference>
<dbReference type="SMART" id="SM00499">
    <property type="entry name" value="AAI"/>
    <property type="match status" value="1"/>
</dbReference>
<dbReference type="Gramene" id="KZM91745">
    <property type="protein sequence ID" value="KZM91745"/>
    <property type="gene ID" value="DCAR_020890"/>
</dbReference>
<dbReference type="PANTHER" id="PTHR31731">
    <property type="match status" value="1"/>
</dbReference>
<proteinExistence type="predicted"/>
<dbReference type="EMBL" id="CP093348">
    <property type="protein sequence ID" value="WOH06027.1"/>
    <property type="molecule type" value="Genomic_DNA"/>
</dbReference>
<dbReference type="SUPFAM" id="SSF47699">
    <property type="entry name" value="Bifunctional inhibitor/lipid-transfer protein/seed storage 2S albumin"/>
    <property type="match status" value="1"/>
</dbReference>
<dbReference type="OrthoDB" id="1935738at2759"/>
<organism evidence="1 2">
    <name type="scientific">Daucus carota subsp. sativus</name>
    <name type="common">Carrot</name>
    <dbReference type="NCBI Taxonomy" id="79200"/>
    <lineage>
        <taxon>Eukaryota</taxon>
        <taxon>Viridiplantae</taxon>
        <taxon>Streptophyta</taxon>
        <taxon>Embryophyta</taxon>
        <taxon>Tracheophyta</taxon>
        <taxon>Spermatophyta</taxon>
        <taxon>Magnoliopsida</taxon>
        <taxon>eudicotyledons</taxon>
        <taxon>Gunneridae</taxon>
        <taxon>Pentapetalae</taxon>
        <taxon>asterids</taxon>
        <taxon>campanulids</taxon>
        <taxon>Apiales</taxon>
        <taxon>Apiaceae</taxon>
        <taxon>Apioideae</taxon>
        <taxon>Scandiceae</taxon>
        <taxon>Daucinae</taxon>
        <taxon>Daucus</taxon>
        <taxon>Daucus sect. Daucus</taxon>
    </lineage>
</organism>
<dbReference type="Gene3D" id="1.10.110.10">
    <property type="entry name" value="Plant lipid-transfer and hydrophobic proteins"/>
    <property type="match status" value="1"/>
</dbReference>
<reference evidence="1" key="1">
    <citation type="journal article" date="2016" name="Nat. Genet.">
        <title>A high-quality carrot genome assembly provides new insights into carotenoid accumulation and asterid genome evolution.</title>
        <authorList>
            <person name="Iorizzo M."/>
            <person name="Ellison S."/>
            <person name="Senalik D."/>
            <person name="Zeng P."/>
            <person name="Satapoomin P."/>
            <person name="Huang J."/>
            <person name="Bowman M."/>
            <person name="Iovene M."/>
            <person name="Sanseverino W."/>
            <person name="Cavagnaro P."/>
            <person name="Yildiz M."/>
            <person name="Macko-Podgorni A."/>
            <person name="Moranska E."/>
            <person name="Grzebelus E."/>
            <person name="Grzebelus D."/>
            <person name="Ashrafi H."/>
            <person name="Zheng Z."/>
            <person name="Cheng S."/>
            <person name="Spooner D."/>
            <person name="Van Deynze A."/>
            <person name="Simon P."/>
        </authorList>
    </citation>
    <scope>NUCLEOTIDE SEQUENCE</scope>
    <source>
        <tissue evidence="1">Leaf</tissue>
    </source>
</reference>
<evidence type="ECO:0000313" key="2">
    <source>
        <dbReference type="Proteomes" id="UP000077755"/>
    </source>
</evidence>
<evidence type="ECO:0000313" key="1">
    <source>
        <dbReference type="EMBL" id="WOH06027.1"/>
    </source>
</evidence>
<keyword evidence="2" id="KW-1185">Reference proteome</keyword>
<name>A0A164WGD0_DAUCS</name>
<dbReference type="InterPro" id="IPR027923">
    <property type="entry name" value="Hydrophob_seed_dom"/>
</dbReference>
<protein>
    <submittedName>
        <fullName evidence="1">Uncharacterized protein</fullName>
    </submittedName>
</protein>
<dbReference type="InterPro" id="IPR036312">
    <property type="entry name" value="Bifun_inhib/LTP/seed_sf"/>
</dbReference>
<dbReference type="Proteomes" id="UP000077755">
    <property type="component" value="Chromosome 6"/>
</dbReference>
<dbReference type="OMA" id="LLNCGCA"/>
<accession>A0A164WGD0</accession>
<dbReference type="InterPro" id="IPR016140">
    <property type="entry name" value="Bifunc_inhib/LTP/seed_store"/>
</dbReference>